<dbReference type="Proteomes" id="UP000463857">
    <property type="component" value="Chromosome"/>
</dbReference>
<dbReference type="InterPro" id="IPR050266">
    <property type="entry name" value="AB_hydrolase_sf"/>
</dbReference>
<dbReference type="PANTHER" id="PTHR43798">
    <property type="entry name" value="MONOACYLGLYCEROL LIPASE"/>
    <property type="match status" value="1"/>
</dbReference>
<keyword evidence="3" id="KW-1185">Reference proteome</keyword>
<dbReference type="Pfam" id="PF00561">
    <property type="entry name" value="Abhydrolase_1"/>
    <property type="match status" value="1"/>
</dbReference>
<evidence type="ECO:0000313" key="3">
    <source>
        <dbReference type="Proteomes" id="UP000463857"/>
    </source>
</evidence>
<dbReference type="OrthoDB" id="27092at2"/>
<dbReference type="AlphaFoldDB" id="A0A7L4YWD0"/>
<proteinExistence type="predicted"/>
<evidence type="ECO:0000313" key="2">
    <source>
        <dbReference type="EMBL" id="QHC02357.1"/>
    </source>
</evidence>
<dbReference type="PRINTS" id="PR00111">
    <property type="entry name" value="ABHYDROLASE"/>
</dbReference>
<gene>
    <name evidence="2" type="ORF">EK0264_08670</name>
</gene>
<accession>A0A7L4YWD0</accession>
<keyword evidence="2" id="KW-0378">Hydrolase</keyword>
<dbReference type="KEGG" id="eke:EK0264_08670"/>
<dbReference type="InterPro" id="IPR000073">
    <property type="entry name" value="AB_hydrolase_1"/>
</dbReference>
<dbReference type="PANTHER" id="PTHR43798:SF33">
    <property type="entry name" value="HYDROLASE, PUTATIVE (AFU_ORTHOLOGUE AFUA_2G14860)-RELATED"/>
    <property type="match status" value="1"/>
</dbReference>
<protein>
    <submittedName>
        <fullName evidence="2">Alpha/beta fold hydrolase</fullName>
    </submittedName>
</protein>
<dbReference type="SUPFAM" id="SSF53474">
    <property type="entry name" value="alpha/beta-Hydrolases"/>
    <property type="match status" value="1"/>
</dbReference>
<dbReference type="Gene3D" id="3.40.50.1820">
    <property type="entry name" value="alpha/beta hydrolase"/>
    <property type="match status" value="1"/>
</dbReference>
<dbReference type="InParanoid" id="A0A7L4YWD0"/>
<dbReference type="GO" id="GO:0016020">
    <property type="term" value="C:membrane"/>
    <property type="evidence" value="ECO:0007669"/>
    <property type="project" value="TreeGrafter"/>
</dbReference>
<organism evidence="2 3">
    <name type="scientific">Epidermidibacterium keratini</name>
    <dbReference type="NCBI Taxonomy" id="1891644"/>
    <lineage>
        <taxon>Bacteria</taxon>
        <taxon>Bacillati</taxon>
        <taxon>Actinomycetota</taxon>
        <taxon>Actinomycetes</taxon>
        <taxon>Sporichthyales</taxon>
        <taxon>Sporichthyaceae</taxon>
        <taxon>Epidermidibacterium</taxon>
    </lineage>
</organism>
<name>A0A7L4YWD0_9ACTN</name>
<dbReference type="EMBL" id="CP047156">
    <property type="protein sequence ID" value="QHC02357.1"/>
    <property type="molecule type" value="Genomic_DNA"/>
</dbReference>
<sequence>MRGGFQAEGDDYEYVRLAKVLDRAVRAAQHAAGLQPTPSAQPLVPLGRPLRDGWQTVGRYLQIDRSLSYIEDHRPDQGETGTIIALHTAGQSGVQYRRAAPELARLGYRVLIPDFPGHGRSEPAVTGPVTDLGYYAQWCVDVLDRLEVDQVYIVGCSIGGKIALDLAHRLGHRSLGAIAMAASAGPGHSSRKALLRELSDVGAPSRSDRTYLGTHAVVGRSVAAPVRELIALMHRREDPHVSTSDLLGWNSHDLRPVLGEITCPVRLVGGTDDLWLDLDEVRRTAEALPHADVSVLDGIGHYPHQELADFADRVHDWISTWTRSRDRAGREIAHDRA</sequence>
<feature type="domain" description="AB hydrolase-1" evidence="1">
    <location>
        <begin position="82"/>
        <end position="194"/>
    </location>
</feature>
<dbReference type="InterPro" id="IPR029058">
    <property type="entry name" value="AB_hydrolase_fold"/>
</dbReference>
<dbReference type="GO" id="GO:0016787">
    <property type="term" value="F:hydrolase activity"/>
    <property type="evidence" value="ECO:0007669"/>
    <property type="project" value="UniProtKB-KW"/>
</dbReference>
<evidence type="ECO:0000259" key="1">
    <source>
        <dbReference type="Pfam" id="PF00561"/>
    </source>
</evidence>
<reference evidence="2 3" key="1">
    <citation type="journal article" date="2018" name="Int. J. Syst. Evol. Microbiol.">
        <title>Epidermidibacterium keratini gen. nov., sp. nov., a member of the family Sporichthyaceae, isolated from keratin epidermis.</title>
        <authorList>
            <person name="Lee D.G."/>
            <person name="Trujillo M.E."/>
            <person name="Kang S."/>
            <person name="Nam J.J."/>
            <person name="Kim Y.J."/>
        </authorList>
    </citation>
    <scope>NUCLEOTIDE SEQUENCE [LARGE SCALE GENOMIC DNA]</scope>
    <source>
        <strain evidence="2 3">EPI-7</strain>
    </source>
</reference>